<keyword evidence="1" id="KW-0808">Transferase</keyword>
<comment type="caution">
    <text evidence="9">The sequence shown here is derived from an EMBL/GenBank/DDBJ whole genome shotgun (WGS) entry which is preliminary data.</text>
</comment>
<dbReference type="InterPro" id="IPR036890">
    <property type="entry name" value="HATPase_C_sf"/>
</dbReference>
<feature type="domain" description="Histidine kinase" evidence="8">
    <location>
        <begin position="318"/>
        <end position="489"/>
    </location>
</feature>
<dbReference type="PROSITE" id="PS50109">
    <property type="entry name" value="HIS_KIN"/>
    <property type="match status" value="1"/>
</dbReference>
<dbReference type="GO" id="GO:0016020">
    <property type="term" value="C:membrane"/>
    <property type="evidence" value="ECO:0007669"/>
    <property type="project" value="InterPro"/>
</dbReference>
<evidence type="ECO:0000313" key="9">
    <source>
        <dbReference type="EMBL" id="PSL40720.1"/>
    </source>
</evidence>
<organism evidence="9 10">
    <name type="scientific">Planomicrobium soli</name>
    <dbReference type="NCBI Taxonomy" id="1176648"/>
    <lineage>
        <taxon>Bacteria</taxon>
        <taxon>Bacillati</taxon>
        <taxon>Bacillota</taxon>
        <taxon>Bacilli</taxon>
        <taxon>Bacillales</taxon>
        <taxon>Caryophanaceae</taxon>
        <taxon>Planomicrobium</taxon>
    </lineage>
</organism>
<feature type="chain" id="PRO_5038468213" evidence="7">
    <location>
        <begin position="25"/>
        <end position="490"/>
    </location>
</feature>
<keyword evidence="10" id="KW-1185">Reference proteome</keyword>
<evidence type="ECO:0000259" key="8">
    <source>
        <dbReference type="PROSITE" id="PS50109"/>
    </source>
</evidence>
<keyword evidence="6" id="KW-1133">Transmembrane helix</keyword>
<dbReference type="GO" id="GO:0005524">
    <property type="term" value="F:ATP binding"/>
    <property type="evidence" value="ECO:0007669"/>
    <property type="project" value="UniProtKB-KW"/>
</dbReference>
<evidence type="ECO:0000256" key="6">
    <source>
        <dbReference type="SAM" id="Phobius"/>
    </source>
</evidence>
<keyword evidence="6" id="KW-0812">Transmembrane</keyword>
<accession>A0A2P8H3D9</accession>
<feature type="signal peptide" evidence="7">
    <location>
        <begin position="1"/>
        <end position="24"/>
    </location>
</feature>
<dbReference type="EMBL" id="PYAT01000004">
    <property type="protein sequence ID" value="PSL40720.1"/>
    <property type="molecule type" value="Genomic_DNA"/>
</dbReference>
<feature type="transmembrane region" description="Helical" evidence="6">
    <location>
        <begin position="179"/>
        <end position="200"/>
    </location>
</feature>
<dbReference type="SUPFAM" id="SSF55874">
    <property type="entry name" value="ATPase domain of HSP90 chaperone/DNA topoisomerase II/histidine kinase"/>
    <property type="match status" value="1"/>
</dbReference>
<keyword evidence="2" id="KW-0547">Nucleotide-binding</keyword>
<dbReference type="InterPro" id="IPR005467">
    <property type="entry name" value="His_kinase_dom"/>
</dbReference>
<reference evidence="9 10" key="1">
    <citation type="submission" date="2018-03" db="EMBL/GenBank/DDBJ databases">
        <title>Genomic Encyclopedia of Type Strains, Phase III (KMG-III): the genomes of soil and plant-associated and newly described type strains.</title>
        <authorList>
            <person name="Whitman W."/>
        </authorList>
    </citation>
    <scope>NUCLEOTIDE SEQUENCE [LARGE SCALE GENOMIC DNA]</scope>
    <source>
        <strain evidence="9 10">CGMCC 1.12259</strain>
    </source>
</reference>
<dbReference type="PANTHER" id="PTHR34220">
    <property type="entry name" value="SENSOR HISTIDINE KINASE YPDA"/>
    <property type="match status" value="1"/>
</dbReference>
<name>A0A2P8H3D9_9BACL</name>
<evidence type="ECO:0000256" key="3">
    <source>
        <dbReference type="ARBA" id="ARBA00022777"/>
    </source>
</evidence>
<dbReference type="RefSeq" id="WP_106532938.1">
    <property type="nucleotide sequence ID" value="NZ_PYAT01000004.1"/>
</dbReference>
<evidence type="ECO:0000256" key="2">
    <source>
        <dbReference type="ARBA" id="ARBA00022741"/>
    </source>
</evidence>
<keyword evidence="3 9" id="KW-0418">Kinase</keyword>
<keyword evidence="7" id="KW-0732">Signal</keyword>
<evidence type="ECO:0000256" key="7">
    <source>
        <dbReference type="SAM" id="SignalP"/>
    </source>
</evidence>
<evidence type="ECO:0000313" key="10">
    <source>
        <dbReference type="Proteomes" id="UP000242682"/>
    </source>
</evidence>
<dbReference type="InterPro" id="IPR003594">
    <property type="entry name" value="HATPase_dom"/>
</dbReference>
<gene>
    <name evidence="9" type="ORF">B0H99_104182</name>
</gene>
<dbReference type="SMART" id="SM00387">
    <property type="entry name" value="HATPase_c"/>
    <property type="match status" value="1"/>
</dbReference>
<keyword evidence="6" id="KW-0472">Membrane</keyword>
<dbReference type="AlphaFoldDB" id="A0A2P8H3D9"/>
<evidence type="ECO:0000256" key="1">
    <source>
        <dbReference type="ARBA" id="ARBA00022679"/>
    </source>
</evidence>
<dbReference type="InterPro" id="IPR050640">
    <property type="entry name" value="Bact_2-comp_sensor_kinase"/>
</dbReference>
<dbReference type="Pfam" id="PF02518">
    <property type="entry name" value="HATPase_c"/>
    <property type="match status" value="1"/>
</dbReference>
<dbReference type="Gene3D" id="3.30.565.10">
    <property type="entry name" value="Histidine kinase-like ATPase, C-terminal domain"/>
    <property type="match status" value="1"/>
</dbReference>
<dbReference type="InterPro" id="IPR010559">
    <property type="entry name" value="Sig_transdc_His_kin_internal"/>
</dbReference>
<dbReference type="Pfam" id="PF06580">
    <property type="entry name" value="His_kinase"/>
    <property type="match status" value="1"/>
</dbReference>
<evidence type="ECO:0000256" key="4">
    <source>
        <dbReference type="ARBA" id="ARBA00022840"/>
    </source>
</evidence>
<dbReference type="Proteomes" id="UP000242682">
    <property type="component" value="Unassembled WGS sequence"/>
</dbReference>
<proteinExistence type="predicted"/>
<dbReference type="PANTHER" id="PTHR34220:SF7">
    <property type="entry name" value="SENSOR HISTIDINE KINASE YPDA"/>
    <property type="match status" value="1"/>
</dbReference>
<evidence type="ECO:0000256" key="5">
    <source>
        <dbReference type="ARBA" id="ARBA00023012"/>
    </source>
</evidence>
<protein>
    <submittedName>
        <fullName evidence="9">Histidine kinase/DNA gyrase B/HSP90-like ATPase</fullName>
    </submittedName>
</protein>
<keyword evidence="4" id="KW-0067">ATP-binding</keyword>
<dbReference type="OrthoDB" id="9776552at2"/>
<keyword evidence="5" id="KW-0902">Two-component regulatory system</keyword>
<sequence length="490" mass="56459">MKQKKSIKFKLMLILITLSSVHLIGNWVTNNANSNIREEYDHYINENRRLSTLPVLINELATKFDVLTRTRSNETINQIGLINDEISSILESVQPAIQGDRESLMHVRVLSNMHRYQQEKAHNIIIDQQNGSESYREVVYIKNLYIYMNRSSQSLMMSYQGSSSKNFETTMEKIRQEEVSINSILILFGFFSIIFAFMLLKDIFRTLKELSTNAKLLAEENWHLPDIQEIQYKELDHVANAFNKMKEGINTYITELNEKAEVELQLQKQSLMTIEKEKLLKESQLLNLQMQMNPHFLFNTLNMVGRTAMLEDNQSTIKLIESISVMLRFNLENEGKMVPLSDELNALQAYIFIQGMRFQERITFSMNNEVDMEPFLIPPLSLQPIVENCLIHGLDDTVSGGEVNINISVKEDAAEIIIQDNGKGIEEEKVKRILNSEDEAQLPKEKKKSIGLANVKKRLELTFNQGDLMQIYSTLNKGTTVQIKLPRKAG</sequence>
<dbReference type="Gene3D" id="6.10.340.10">
    <property type="match status" value="1"/>
</dbReference>
<dbReference type="GO" id="GO:0000155">
    <property type="term" value="F:phosphorelay sensor kinase activity"/>
    <property type="evidence" value="ECO:0007669"/>
    <property type="project" value="InterPro"/>
</dbReference>